<accession>A0A939JQQ9</accession>
<proteinExistence type="predicted"/>
<protein>
    <submittedName>
        <fullName evidence="2">Uncharacterized protein</fullName>
    </submittedName>
</protein>
<feature type="signal peptide" evidence="1">
    <location>
        <begin position="1"/>
        <end position="20"/>
    </location>
</feature>
<evidence type="ECO:0000313" key="3">
    <source>
        <dbReference type="Proteomes" id="UP000664122"/>
    </source>
</evidence>
<name>A0A939JQQ9_9HYPH</name>
<evidence type="ECO:0000256" key="1">
    <source>
        <dbReference type="SAM" id="SignalP"/>
    </source>
</evidence>
<keyword evidence="3" id="KW-1185">Reference proteome</keyword>
<sequence length="114" mass="11817">MQKTIIAAAVFGLFATAAQAEDFTPGAGHSINLGAVSGAAYYTVESQGLRLVATLAATNNGEPVRFISTLADGQSVTLSVPAVNSHDAKEMTFRRAGDRVILEKAPDLRAALAN</sequence>
<reference evidence="2" key="1">
    <citation type="submission" date="2021-03" db="EMBL/GenBank/DDBJ databases">
        <title>Whole genome sequence of Jiella sp. CQZ9-1.</title>
        <authorList>
            <person name="Tuo L."/>
        </authorList>
    </citation>
    <scope>NUCLEOTIDE SEQUENCE</scope>
    <source>
        <strain evidence="2">CQZ9-1</strain>
    </source>
</reference>
<keyword evidence="1" id="KW-0732">Signal</keyword>
<dbReference type="RefSeq" id="WP_207255767.1">
    <property type="nucleotide sequence ID" value="NZ_JAFMPP010000001.1"/>
</dbReference>
<gene>
    <name evidence="2" type="ORF">J1C48_00940</name>
</gene>
<evidence type="ECO:0000313" key="2">
    <source>
        <dbReference type="EMBL" id="MBO0661128.1"/>
    </source>
</evidence>
<organism evidence="2 3">
    <name type="scientific">Jiella flava</name>
    <dbReference type="NCBI Taxonomy" id="2816857"/>
    <lineage>
        <taxon>Bacteria</taxon>
        <taxon>Pseudomonadati</taxon>
        <taxon>Pseudomonadota</taxon>
        <taxon>Alphaproteobacteria</taxon>
        <taxon>Hyphomicrobiales</taxon>
        <taxon>Aurantimonadaceae</taxon>
        <taxon>Jiella</taxon>
    </lineage>
</organism>
<dbReference type="AlphaFoldDB" id="A0A939JQQ9"/>
<dbReference type="EMBL" id="JAFMPP010000001">
    <property type="protein sequence ID" value="MBO0661128.1"/>
    <property type="molecule type" value="Genomic_DNA"/>
</dbReference>
<comment type="caution">
    <text evidence="2">The sequence shown here is derived from an EMBL/GenBank/DDBJ whole genome shotgun (WGS) entry which is preliminary data.</text>
</comment>
<feature type="chain" id="PRO_5037138831" evidence="1">
    <location>
        <begin position="21"/>
        <end position="114"/>
    </location>
</feature>
<dbReference type="Proteomes" id="UP000664122">
    <property type="component" value="Unassembled WGS sequence"/>
</dbReference>